<evidence type="ECO:0000256" key="1">
    <source>
        <dbReference type="SAM" id="MobiDB-lite"/>
    </source>
</evidence>
<feature type="region of interest" description="Disordered" evidence="1">
    <location>
        <begin position="42"/>
        <end position="64"/>
    </location>
</feature>
<feature type="compositionally biased region" description="Basic and acidic residues" evidence="1">
    <location>
        <begin position="42"/>
        <end position="57"/>
    </location>
</feature>
<dbReference type="InParanoid" id="A0A1B7NDU8"/>
<dbReference type="AlphaFoldDB" id="A0A1B7NDU8"/>
<reference evidence="2 3" key="1">
    <citation type="submission" date="2016-06" db="EMBL/GenBank/DDBJ databases">
        <title>Comparative genomics of the ectomycorrhizal sister species Rhizopogon vinicolor and Rhizopogon vesiculosus (Basidiomycota: Boletales) reveals a divergence of the mating type B locus.</title>
        <authorList>
            <consortium name="DOE Joint Genome Institute"/>
            <person name="Mujic A.B."/>
            <person name="Kuo A."/>
            <person name="Tritt A."/>
            <person name="Lipzen A."/>
            <person name="Chen C."/>
            <person name="Johnson J."/>
            <person name="Sharma A."/>
            <person name="Barry K."/>
            <person name="Grigoriev I.V."/>
            <person name="Spatafora J.W."/>
        </authorList>
    </citation>
    <scope>NUCLEOTIDE SEQUENCE [LARGE SCALE GENOMIC DNA]</scope>
    <source>
        <strain evidence="2 3">AM-OR11-026</strain>
    </source>
</reference>
<dbReference type="OrthoDB" id="439639at2759"/>
<keyword evidence="3" id="KW-1185">Reference proteome</keyword>
<sequence>MYVTFEQPTSTLSVYEALDKKSFQGRLLHIIPAIDRKGKFEVEDGEGKKKSLKDERNSRRKAMAGREFNRSMLYMNSDAVASSIADRMGIAKADILNPESDDAAVKLGLAETHVIQETKSYLGVSGGRFLPRLLYS</sequence>
<dbReference type="STRING" id="1314800.A0A1B7NDU8"/>
<evidence type="ECO:0000313" key="2">
    <source>
        <dbReference type="EMBL" id="OAX43051.1"/>
    </source>
</evidence>
<dbReference type="Proteomes" id="UP000092154">
    <property type="component" value="Unassembled WGS sequence"/>
</dbReference>
<name>A0A1B7NDU8_9AGAM</name>
<protein>
    <submittedName>
        <fullName evidence="2">Uncharacterized protein</fullName>
    </submittedName>
</protein>
<dbReference type="EMBL" id="KV448144">
    <property type="protein sequence ID" value="OAX43051.1"/>
    <property type="molecule type" value="Genomic_DNA"/>
</dbReference>
<accession>A0A1B7NDU8</accession>
<organism evidence="2 3">
    <name type="scientific">Rhizopogon vinicolor AM-OR11-026</name>
    <dbReference type="NCBI Taxonomy" id="1314800"/>
    <lineage>
        <taxon>Eukaryota</taxon>
        <taxon>Fungi</taxon>
        <taxon>Dikarya</taxon>
        <taxon>Basidiomycota</taxon>
        <taxon>Agaricomycotina</taxon>
        <taxon>Agaricomycetes</taxon>
        <taxon>Agaricomycetidae</taxon>
        <taxon>Boletales</taxon>
        <taxon>Suillineae</taxon>
        <taxon>Rhizopogonaceae</taxon>
        <taxon>Rhizopogon</taxon>
    </lineage>
</organism>
<evidence type="ECO:0000313" key="3">
    <source>
        <dbReference type="Proteomes" id="UP000092154"/>
    </source>
</evidence>
<proteinExistence type="predicted"/>
<gene>
    <name evidence="2" type="ORF">K503DRAFT_232040</name>
</gene>